<protein>
    <submittedName>
        <fullName evidence="10">Methyl-accepting chemotaxis protein</fullName>
    </submittedName>
</protein>
<dbReference type="PRINTS" id="PR00260">
    <property type="entry name" value="CHEMTRNSDUCR"/>
</dbReference>
<comment type="subcellular location">
    <subcellularLocation>
        <location evidence="1">Cell membrane</location>
    </subcellularLocation>
</comment>
<dbReference type="SMART" id="SM00283">
    <property type="entry name" value="MA"/>
    <property type="match status" value="1"/>
</dbReference>
<dbReference type="PANTHER" id="PTHR32089:SF112">
    <property type="entry name" value="LYSOZYME-LIKE PROTEIN-RELATED"/>
    <property type="match status" value="1"/>
</dbReference>
<gene>
    <name evidence="10" type="ORF">WAX78_14045</name>
</gene>
<comment type="similarity">
    <text evidence="5">Belongs to the methyl-accepting chemotaxis (MCP) protein family.</text>
</comment>
<keyword evidence="3 7" id="KW-0472">Membrane</keyword>
<evidence type="ECO:0000256" key="5">
    <source>
        <dbReference type="ARBA" id="ARBA00029447"/>
    </source>
</evidence>
<keyword evidence="11" id="KW-1185">Reference proteome</keyword>
<evidence type="ECO:0000256" key="6">
    <source>
        <dbReference type="PROSITE-ProRule" id="PRU00284"/>
    </source>
</evidence>
<feature type="domain" description="HAMP" evidence="9">
    <location>
        <begin position="211"/>
        <end position="265"/>
    </location>
</feature>
<dbReference type="Proteomes" id="UP001367922">
    <property type="component" value="Unassembled WGS sequence"/>
</dbReference>
<dbReference type="PROSITE" id="PS50111">
    <property type="entry name" value="CHEMOTAXIS_TRANSDUC_2"/>
    <property type="match status" value="1"/>
</dbReference>
<dbReference type="SMART" id="SM00304">
    <property type="entry name" value="HAMP"/>
    <property type="match status" value="1"/>
</dbReference>
<organism evidence="10 11">
    <name type="scientific">Bacillus yunxiaonensis</name>
    <dbReference type="NCBI Taxonomy" id="3127665"/>
    <lineage>
        <taxon>Bacteria</taxon>
        <taxon>Bacillati</taxon>
        <taxon>Bacillota</taxon>
        <taxon>Bacilli</taxon>
        <taxon>Bacillales</taxon>
        <taxon>Bacillaceae</taxon>
        <taxon>Bacillus</taxon>
    </lineage>
</organism>
<dbReference type="InterPro" id="IPR004089">
    <property type="entry name" value="MCPsignal_dom"/>
</dbReference>
<evidence type="ECO:0000256" key="7">
    <source>
        <dbReference type="SAM" id="Phobius"/>
    </source>
</evidence>
<evidence type="ECO:0000256" key="3">
    <source>
        <dbReference type="ARBA" id="ARBA00023136"/>
    </source>
</evidence>
<dbReference type="Gene3D" id="1.10.287.950">
    <property type="entry name" value="Methyl-accepting chemotaxis protein"/>
    <property type="match status" value="1"/>
</dbReference>
<comment type="caution">
    <text evidence="10">The sequence shown here is derived from an EMBL/GenBank/DDBJ whole genome shotgun (WGS) entry which is preliminary data.</text>
</comment>
<name>A0ABU8FX52_9BACI</name>
<evidence type="ECO:0000313" key="10">
    <source>
        <dbReference type="EMBL" id="MEI4830574.1"/>
    </source>
</evidence>
<feature type="domain" description="Methyl-accepting transducer" evidence="8">
    <location>
        <begin position="284"/>
        <end position="520"/>
    </location>
</feature>
<dbReference type="SUPFAM" id="SSF58104">
    <property type="entry name" value="Methyl-accepting chemotaxis protein (MCP) signaling domain"/>
    <property type="match status" value="1"/>
</dbReference>
<accession>A0ABU8FX52</accession>
<proteinExistence type="inferred from homology"/>
<evidence type="ECO:0000256" key="1">
    <source>
        <dbReference type="ARBA" id="ARBA00004236"/>
    </source>
</evidence>
<evidence type="ECO:0000259" key="8">
    <source>
        <dbReference type="PROSITE" id="PS50111"/>
    </source>
</evidence>
<reference evidence="10 11" key="1">
    <citation type="submission" date="2024-01" db="EMBL/GenBank/DDBJ databases">
        <title>Seven novel Bacillus-like species.</title>
        <authorList>
            <person name="Liu G."/>
        </authorList>
    </citation>
    <scope>NUCLEOTIDE SEQUENCE [LARGE SCALE GENOMIC DNA]</scope>
    <source>
        <strain evidence="10 11">FJAT-53711</strain>
    </source>
</reference>
<dbReference type="PROSITE" id="PS50885">
    <property type="entry name" value="HAMP"/>
    <property type="match status" value="1"/>
</dbReference>
<keyword evidence="7" id="KW-1133">Transmembrane helix</keyword>
<sequence>MSLVKKITIVNSIFIILLVLLSVCSSFVVYTYDQKRQRTMMEANETMQLYDSIRFQFMSATASVQSAFIQEPNDDRSEEERIEESVAKFNDAKKAYEHIQQDVEKLGKSSYTTNFYKQLQLQVTEGNKQIGELQNVIKQDRLQAYIQAKQALRVIDSGVNLANTQKNSIQETLRNRMDEIDGTIQFIRTSITVMMVIVSIVLIIVNFLMIKRSLQPLSQVARKLEAFSGEEADLSFRLQYRKRNEIGRLVIGFNSCMDELQRMMLHVKEVTKAVTEQSNRVMVTSGEVAASVSGQAGTFTNMSTHMSEQAKVMNDSLQAAEDMSNRVQRVAEVASYVAETTGHATHQAEDGRKQIRQSVEQVDTIHQSVNHTANVIGSLATSSKQIERLIEAIRDIAEQTNLLALNASIEAARAGEHGRGFAVVAEEVRKLAEQSKGETTEIQGFIMQIYNDIQRATAAISQGVMESKKGQTMMHEAGAAVDGIVQEIAKIANEMQEVSVQTEEMATHVEDMQQTLQTVANQSTRYAEQTEHISVQAREQAAAVDVMKQEAESSKHVSNELSDVIGRYKLS</sequence>
<evidence type="ECO:0000256" key="2">
    <source>
        <dbReference type="ARBA" id="ARBA00022475"/>
    </source>
</evidence>
<dbReference type="PANTHER" id="PTHR32089">
    <property type="entry name" value="METHYL-ACCEPTING CHEMOTAXIS PROTEIN MCPB"/>
    <property type="match status" value="1"/>
</dbReference>
<keyword evidence="4 6" id="KW-0807">Transducer</keyword>
<dbReference type="CDD" id="cd11386">
    <property type="entry name" value="MCP_signal"/>
    <property type="match status" value="1"/>
</dbReference>
<evidence type="ECO:0000259" key="9">
    <source>
        <dbReference type="PROSITE" id="PS50885"/>
    </source>
</evidence>
<dbReference type="EMBL" id="JBAWSV010000004">
    <property type="protein sequence ID" value="MEI4830574.1"/>
    <property type="molecule type" value="Genomic_DNA"/>
</dbReference>
<keyword evidence="2" id="KW-1003">Cell membrane</keyword>
<dbReference type="Pfam" id="PF00015">
    <property type="entry name" value="MCPsignal"/>
    <property type="match status" value="1"/>
</dbReference>
<feature type="transmembrane region" description="Helical" evidence="7">
    <location>
        <begin position="186"/>
        <end position="209"/>
    </location>
</feature>
<feature type="transmembrane region" description="Helical" evidence="7">
    <location>
        <begin position="12"/>
        <end position="32"/>
    </location>
</feature>
<keyword evidence="7" id="KW-0812">Transmembrane</keyword>
<dbReference type="InterPro" id="IPR003660">
    <property type="entry name" value="HAMP_dom"/>
</dbReference>
<evidence type="ECO:0000256" key="4">
    <source>
        <dbReference type="ARBA" id="ARBA00023224"/>
    </source>
</evidence>
<evidence type="ECO:0000313" key="11">
    <source>
        <dbReference type="Proteomes" id="UP001367922"/>
    </source>
</evidence>
<dbReference type="InterPro" id="IPR004090">
    <property type="entry name" value="Chemotax_Me-accpt_rcpt"/>
</dbReference>